<feature type="non-terminal residue" evidence="7">
    <location>
        <position position="209"/>
    </location>
</feature>
<proteinExistence type="inferred from homology"/>
<keyword evidence="4" id="KW-0560">Oxidoreductase</keyword>
<dbReference type="Pfam" id="PF02668">
    <property type="entry name" value="TauD"/>
    <property type="match status" value="1"/>
</dbReference>
<evidence type="ECO:0000256" key="4">
    <source>
        <dbReference type="ARBA" id="ARBA00023002"/>
    </source>
</evidence>
<feature type="domain" description="TauD/TfdA-like" evidence="6">
    <location>
        <begin position="3"/>
        <end position="207"/>
    </location>
</feature>
<keyword evidence="2" id="KW-0479">Metal-binding</keyword>
<dbReference type="InterPro" id="IPR003819">
    <property type="entry name" value="TauD/TfdA-like"/>
</dbReference>
<dbReference type="PANTHER" id="PTHR43779">
    <property type="entry name" value="DIOXYGENASE RV0097-RELATED"/>
    <property type="match status" value="1"/>
</dbReference>
<dbReference type="Gene3D" id="3.60.130.10">
    <property type="entry name" value="Clavaminate synthase-like"/>
    <property type="match status" value="1"/>
</dbReference>
<dbReference type="SUPFAM" id="SSF51197">
    <property type="entry name" value="Clavaminate synthase-like"/>
    <property type="match status" value="1"/>
</dbReference>
<accession>A0A381XWW9</accession>
<dbReference type="PANTHER" id="PTHR43779:SF3">
    <property type="entry name" value="(3R)-3-[(CARBOXYMETHYL)AMINO]FATTY ACID OXYGENASE_DECARBOXYLASE"/>
    <property type="match status" value="1"/>
</dbReference>
<name>A0A381XWW9_9ZZZZ</name>
<gene>
    <name evidence="7" type="ORF">METZ01_LOCUS121775</name>
</gene>
<sequence length="209" mass="23318">MEIEVLPNKAGAILHGLDLGKPLTESAFEDIYSTYLRSANIVITGQTHISSKDYVDFCGRFGKIIAGVPSTSRHKKYSKSDVDETEAPKYTLPGYPEIFVITNLERQGKPVGLAKAGLYWHSDLYYMAKPSKVTFLFGKSLPTSGGDTLILNTYEVFGAMPKDLKERIKNVWMHHSWTTGWPYSFPDRAPLSPEECETTPDVKHPLVGC</sequence>
<dbReference type="InterPro" id="IPR042098">
    <property type="entry name" value="TauD-like_sf"/>
</dbReference>
<keyword evidence="3" id="KW-0223">Dioxygenase</keyword>
<evidence type="ECO:0000256" key="3">
    <source>
        <dbReference type="ARBA" id="ARBA00022964"/>
    </source>
</evidence>
<comment type="similarity">
    <text evidence="1">Belongs to the TfdA dioxygenase family.</text>
</comment>
<protein>
    <recommendedName>
        <fullName evidence="6">TauD/TfdA-like domain-containing protein</fullName>
    </recommendedName>
</protein>
<evidence type="ECO:0000256" key="2">
    <source>
        <dbReference type="ARBA" id="ARBA00022723"/>
    </source>
</evidence>
<dbReference type="GO" id="GO:0046872">
    <property type="term" value="F:metal ion binding"/>
    <property type="evidence" value="ECO:0007669"/>
    <property type="project" value="UniProtKB-KW"/>
</dbReference>
<dbReference type="InterPro" id="IPR051178">
    <property type="entry name" value="TfdA_dioxygenase"/>
</dbReference>
<evidence type="ECO:0000256" key="5">
    <source>
        <dbReference type="ARBA" id="ARBA00023004"/>
    </source>
</evidence>
<organism evidence="7">
    <name type="scientific">marine metagenome</name>
    <dbReference type="NCBI Taxonomy" id="408172"/>
    <lineage>
        <taxon>unclassified sequences</taxon>
        <taxon>metagenomes</taxon>
        <taxon>ecological metagenomes</taxon>
    </lineage>
</organism>
<dbReference type="AlphaFoldDB" id="A0A381XWW9"/>
<dbReference type="GO" id="GO:0051213">
    <property type="term" value="F:dioxygenase activity"/>
    <property type="evidence" value="ECO:0007669"/>
    <property type="project" value="UniProtKB-KW"/>
</dbReference>
<evidence type="ECO:0000313" key="7">
    <source>
        <dbReference type="EMBL" id="SVA68921.1"/>
    </source>
</evidence>
<evidence type="ECO:0000256" key="1">
    <source>
        <dbReference type="ARBA" id="ARBA00005896"/>
    </source>
</evidence>
<keyword evidence="5" id="KW-0408">Iron</keyword>
<reference evidence="7" key="1">
    <citation type="submission" date="2018-05" db="EMBL/GenBank/DDBJ databases">
        <authorList>
            <person name="Lanie J.A."/>
            <person name="Ng W.-L."/>
            <person name="Kazmierczak K.M."/>
            <person name="Andrzejewski T.M."/>
            <person name="Davidsen T.M."/>
            <person name="Wayne K.J."/>
            <person name="Tettelin H."/>
            <person name="Glass J.I."/>
            <person name="Rusch D."/>
            <person name="Podicherti R."/>
            <person name="Tsui H.-C.T."/>
            <person name="Winkler M.E."/>
        </authorList>
    </citation>
    <scope>NUCLEOTIDE SEQUENCE</scope>
</reference>
<evidence type="ECO:0000259" key="6">
    <source>
        <dbReference type="Pfam" id="PF02668"/>
    </source>
</evidence>
<dbReference type="EMBL" id="UINC01016576">
    <property type="protein sequence ID" value="SVA68921.1"/>
    <property type="molecule type" value="Genomic_DNA"/>
</dbReference>